<dbReference type="AlphaFoldDB" id="A0A9X1B4S9"/>
<protein>
    <submittedName>
        <fullName evidence="9">Na+/H+ antiporter subunit C</fullName>
    </submittedName>
</protein>
<accession>A0A9X1B4S9</accession>
<reference evidence="9 10" key="1">
    <citation type="journal article" date="2020" name="Microorganisms">
        <title>Osmotic Adaptation and Compatible Solute Biosynthesis of Phototrophic Bacteria as Revealed from Genome Analyses.</title>
        <authorList>
            <person name="Imhoff J.F."/>
            <person name="Rahn T."/>
            <person name="Kunzel S."/>
            <person name="Keller A."/>
            <person name="Neulinger S.C."/>
        </authorList>
    </citation>
    <scope>NUCLEOTIDE SEQUENCE [LARGE SCALE GENOMIC DNA]</scope>
    <source>
        <strain evidence="9 10">DSM 25653</strain>
    </source>
</reference>
<dbReference type="InterPro" id="IPR050601">
    <property type="entry name" value="CPA3_antiporter_subunitC"/>
</dbReference>
<keyword evidence="10" id="KW-1185">Reference proteome</keyword>
<evidence type="ECO:0000256" key="6">
    <source>
        <dbReference type="ARBA" id="ARBA00023136"/>
    </source>
</evidence>
<evidence type="ECO:0000256" key="3">
    <source>
        <dbReference type="ARBA" id="ARBA00022475"/>
    </source>
</evidence>
<proteinExistence type="inferred from homology"/>
<evidence type="ECO:0000256" key="2">
    <source>
        <dbReference type="ARBA" id="ARBA00010388"/>
    </source>
</evidence>
<comment type="subcellular location">
    <subcellularLocation>
        <location evidence="1">Cell membrane</location>
        <topology evidence="1">Multi-pass membrane protein</topology>
    </subcellularLocation>
</comment>
<dbReference type="InterPro" id="IPR039428">
    <property type="entry name" value="NUOK/Mnh_C1-like"/>
</dbReference>
<organism evidence="9 10">
    <name type="scientific">Lamprobacter modestohalophilus</name>
    <dbReference type="NCBI Taxonomy" id="1064514"/>
    <lineage>
        <taxon>Bacteria</taxon>
        <taxon>Pseudomonadati</taxon>
        <taxon>Pseudomonadota</taxon>
        <taxon>Gammaproteobacteria</taxon>
        <taxon>Chromatiales</taxon>
        <taxon>Chromatiaceae</taxon>
        <taxon>Lamprobacter</taxon>
    </lineage>
</organism>
<keyword evidence="6 8" id="KW-0472">Membrane</keyword>
<keyword evidence="3" id="KW-1003">Cell membrane</keyword>
<feature type="compositionally biased region" description="Polar residues" evidence="7">
    <location>
        <begin position="111"/>
        <end position="124"/>
    </location>
</feature>
<dbReference type="PANTHER" id="PTHR34583:SF2">
    <property type="entry name" value="ANTIPORTER SUBUNIT MNHC2-RELATED"/>
    <property type="match status" value="1"/>
</dbReference>
<feature type="region of interest" description="Disordered" evidence="7">
    <location>
        <begin position="86"/>
        <end position="124"/>
    </location>
</feature>
<evidence type="ECO:0000313" key="9">
    <source>
        <dbReference type="EMBL" id="MBK1619364.1"/>
    </source>
</evidence>
<evidence type="ECO:0000256" key="1">
    <source>
        <dbReference type="ARBA" id="ARBA00004651"/>
    </source>
</evidence>
<dbReference type="Proteomes" id="UP001138768">
    <property type="component" value="Unassembled WGS sequence"/>
</dbReference>
<comment type="caution">
    <text evidence="9">The sequence shown here is derived from an EMBL/GenBank/DDBJ whole genome shotgun (WGS) entry which is preliminary data.</text>
</comment>
<keyword evidence="5 8" id="KW-1133">Transmembrane helix</keyword>
<feature type="transmembrane region" description="Helical" evidence="8">
    <location>
        <begin position="63"/>
        <end position="83"/>
    </location>
</feature>
<evidence type="ECO:0000313" key="10">
    <source>
        <dbReference type="Proteomes" id="UP001138768"/>
    </source>
</evidence>
<dbReference type="GO" id="GO:0005886">
    <property type="term" value="C:plasma membrane"/>
    <property type="evidence" value="ECO:0007669"/>
    <property type="project" value="UniProtKB-SubCell"/>
</dbReference>
<evidence type="ECO:0000256" key="7">
    <source>
        <dbReference type="SAM" id="MobiDB-lite"/>
    </source>
</evidence>
<sequence length="124" mass="12862">MIAQFLYGGAGILLFALGLWSLLVHAPLLRKLIALNIMGAGVFHVFIAIAHRGDALPPDPVPHALVLTGIVVAVSATALALALNSRLEQGENEPEPASSPSPGPRIHMQPALSTEPSSKGATHP</sequence>
<dbReference type="EMBL" id="NRRY01000020">
    <property type="protein sequence ID" value="MBK1619364.1"/>
    <property type="molecule type" value="Genomic_DNA"/>
</dbReference>
<name>A0A9X1B4S9_9GAMM</name>
<dbReference type="PANTHER" id="PTHR34583">
    <property type="entry name" value="ANTIPORTER SUBUNIT MNHC2-RELATED"/>
    <property type="match status" value="1"/>
</dbReference>
<evidence type="ECO:0000256" key="4">
    <source>
        <dbReference type="ARBA" id="ARBA00022692"/>
    </source>
</evidence>
<keyword evidence="4 8" id="KW-0812">Transmembrane</keyword>
<dbReference type="RefSeq" id="WP_200244664.1">
    <property type="nucleotide sequence ID" value="NZ_NRRY01000020.1"/>
</dbReference>
<dbReference type="Pfam" id="PF00420">
    <property type="entry name" value="Oxidored_q2"/>
    <property type="match status" value="1"/>
</dbReference>
<feature type="transmembrane region" description="Helical" evidence="8">
    <location>
        <begin position="6"/>
        <end position="25"/>
    </location>
</feature>
<evidence type="ECO:0000256" key="8">
    <source>
        <dbReference type="SAM" id="Phobius"/>
    </source>
</evidence>
<feature type="transmembrane region" description="Helical" evidence="8">
    <location>
        <begin position="32"/>
        <end position="51"/>
    </location>
</feature>
<comment type="similarity">
    <text evidence="2">Belongs to the CPA3 antiporters (TC 2.A.63) subunit C family.</text>
</comment>
<dbReference type="Gene3D" id="1.10.287.3510">
    <property type="match status" value="1"/>
</dbReference>
<evidence type="ECO:0000256" key="5">
    <source>
        <dbReference type="ARBA" id="ARBA00022989"/>
    </source>
</evidence>
<gene>
    <name evidence="9" type="ORF">CKO42_13130</name>
</gene>